<evidence type="ECO:0000313" key="2">
    <source>
        <dbReference type="EMBL" id="GAA1990409.1"/>
    </source>
</evidence>
<accession>A0ABN2SPR0</accession>
<name>A0ABN2SPR0_9ACTN</name>
<dbReference type="Proteomes" id="UP001499854">
    <property type="component" value="Unassembled WGS sequence"/>
</dbReference>
<sequence>MYAGPLGTVVAIPGRRPRPQGPRAYRSPDRSRTAPGLAELDPSLVELGRKALAGLAEDGVSPTRDALRARMGVGNGKASAVWTYLRYSRERSGGGVPAGTPLFESTDPQVP</sequence>
<feature type="region of interest" description="Disordered" evidence="1">
    <location>
        <begin position="91"/>
        <end position="111"/>
    </location>
</feature>
<protein>
    <submittedName>
        <fullName evidence="2">Uncharacterized protein</fullName>
    </submittedName>
</protein>
<feature type="region of interest" description="Disordered" evidence="1">
    <location>
        <begin position="1"/>
        <end position="38"/>
    </location>
</feature>
<evidence type="ECO:0000256" key="1">
    <source>
        <dbReference type="SAM" id="MobiDB-lite"/>
    </source>
</evidence>
<dbReference type="EMBL" id="BAAAQM010000043">
    <property type="protein sequence ID" value="GAA1990409.1"/>
    <property type="molecule type" value="Genomic_DNA"/>
</dbReference>
<proteinExistence type="predicted"/>
<gene>
    <name evidence="2" type="ORF">GCM10009838_62000</name>
</gene>
<organism evidence="2 3">
    <name type="scientific">Catenulispora subtropica</name>
    <dbReference type="NCBI Taxonomy" id="450798"/>
    <lineage>
        <taxon>Bacteria</taxon>
        <taxon>Bacillati</taxon>
        <taxon>Actinomycetota</taxon>
        <taxon>Actinomycetes</taxon>
        <taxon>Catenulisporales</taxon>
        <taxon>Catenulisporaceae</taxon>
        <taxon>Catenulispora</taxon>
    </lineage>
</organism>
<reference evidence="2 3" key="1">
    <citation type="journal article" date="2019" name="Int. J. Syst. Evol. Microbiol.">
        <title>The Global Catalogue of Microorganisms (GCM) 10K type strain sequencing project: providing services to taxonomists for standard genome sequencing and annotation.</title>
        <authorList>
            <consortium name="The Broad Institute Genomics Platform"/>
            <consortium name="The Broad Institute Genome Sequencing Center for Infectious Disease"/>
            <person name="Wu L."/>
            <person name="Ma J."/>
        </authorList>
    </citation>
    <scope>NUCLEOTIDE SEQUENCE [LARGE SCALE GENOMIC DNA]</scope>
    <source>
        <strain evidence="2 3">JCM 16013</strain>
    </source>
</reference>
<keyword evidence="3" id="KW-1185">Reference proteome</keyword>
<comment type="caution">
    <text evidence="2">The sequence shown here is derived from an EMBL/GenBank/DDBJ whole genome shotgun (WGS) entry which is preliminary data.</text>
</comment>
<evidence type="ECO:0000313" key="3">
    <source>
        <dbReference type="Proteomes" id="UP001499854"/>
    </source>
</evidence>